<dbReference type="Pfam" id="PF08448">
    <property type="entry name" value="PAS_4"/>
    <property type="match status" value="2"/>
</dbReference>
<feature type="domain" description="PAS" evidence="10">
    <location>
        <begin position="823"/>
        <end position="889"/>
    </location>
</feature>
<dbReference type="PROSITE" id="PS50113">
    <property type="entry name" value="PAC"/>
    <property type="match status" value="5"/>
</dbReference>
<reference evidence="12 13" key="1">
    <citation type="submission" date="2021-05" db="EMBL/GenBank/DDBJ databases">
        <title>A novel Methanospirillum isolate from a pyrite-forming mixed culture.</title>
        <authorList>
            <person name="Bunk B."/>
            <person name="Sproer C."/>
            <person name="Spring S."/>
            <person name="Pester M."/>
        </authorList>
    </citation>
    <scope>NUCLEOTIDE SEQUENCE [LARGE SCALE GENOMIC DNA]</scope>
    <source>
        <strain evidence="12 13">J.3.6.1-F.2.7.3</strain>
    </source>
</reference>
<dbReference type="Gene3D" id="2.10.70.100">
    <property type="match status" value="1"/>
</dbReference>
<dbReference type="Gene3D" id="3.30.565.10">
    <property type="entry name" value="Histidine kinase-like ATPase, C-terminal domain"/>
    <property type="match status" value="1"/>
</dbReference>
<feature type="domain" description="PAS" evidence="10">
    <location>
        <begin position="137"/>
        <end position="207"/>
    </location>
</feature>
<dbReference type="PROSITE" id="PS50110">
    <property type="entry name" value="RESPONSE_REGULATORY"/>
    <property type="match status" value="1"/>
</dbReference>
<evidence type="ECO:0000313" key="13">
    <source>
        <dbReference type="Proteomes" id="UP000680656"/>
    </source>
</evidence>
<dbReference type="Pfam" id="PF08447">
    <property type="entry name" value="PAS_3"/>
    <property type="match status" value="1"/>
</dbReference>
<comment type="catalytic activity">
    <reaction evidence="1">
        <text>ATP + protein L-histidine = ADP + protein N-phospho-L-histidine.</text>
        <dbReference type="EC" id="2.7.13.3"/>
    </reaction>
</comment>
<feature type="domain" description="PAS" evidence="10">
    <location>
        <begin position="438"/>
        <end position="508"/>
    </location>
</feature>
<feature type="coiled-coil region" evidence="7">
    <location>
        <begin position="268"/>
        <end position="313"/>
    </location>
</feature>
<feature type="domain" description="PAS" evidence="10">
    <location>
        <begin position="702"/>
        <end position="772"/>
    </location>
</feature>
<dbReference type="PANTHER" id="PTHR43304:SF1">
    <property type="entry name" value="PAC DOMAIN-CONTAINING PROTEIN"/>
    <property type="match status" value="1"/>
</dbReference>
<dbReference type="PROSITE" id="PS50109">
    <property type="entry name" value="HIS_KIN"/>
    <property type="match status" value="1"/>
</dbReference>
<protein>
    <recommendedName>
        <fullName evidence="2">histidine kinase</fullName>
        <ecNumber evidence="2">2.7.13.3</ecNumber>
    </recommendedName>
</protein>
<feature type="modified residue" description="4-aspartylphosphate" evidence="6">
    <location>
        <position position="56"/>
    </location>
</feature>
<dbReference type="KEGG" id="mrtj:KHC33_08620"/>
<evidence type="ECO:0000256" key="1">
    <source>
        <dbReference type="ARBA" id="ARBA00000085"/>
    </source>
</evidence>
<feature type="domain" description="PAC" evidence="11">
    <location>
        <begin position="510"/>
        <end position="560"/>
    </location>
</feature>
<keyword evidence="3 6" id="KW-0597">Phosphoprotein</keyword>
<evidence type="ECO:0000259" key="9">
    <source>
        <dbReference type="PROSITE" id="PS50110"/>
    </source>
</evidence>
<evidence type="ECO:0000256" key="3">
    <source>
        <dbReference type="ARBA" id="ARBA00022553"/>
    </source>
</evidence>
<dbReference type="Pfam" id="PF00989">
    <property type="entry name" value="PAS"/>
    <property type="match status" value="1"/>
</dbReference>
<dbReference type="Proteomes" id="UP000680656">
    <property type="component" value="Chromosome"/>
</dbReference>
<name>A0A8E7AYB2_9EURY</name>
<keyword evidence="7" id="KW-0175">Coiled coil</keyword>
<dbReference type="Gene3D" id="3.40.50.2300">
    <property type="match status" value="1"/>
</dbReference>
<organism evidence="12 13">
    <name type="scientific">Methanospirillum purgamenti</name>
    <dbReference type="NCBI Taxonomy" id="2834276"/>
    <lineage>
        <taxon>Archaea</taxon>
        <taxon>Methanobacteriati</taxon>
        <taxon>Methanobacteriota</taxon>
        <taxon>Stenosarchaea group</taxon>
        <taxon>Methanomicrobia</taxon>
        <taxon>Methanomicrobiales</taxon>
        <taxon>Methanospirillaceae</taxon>
        <taxon>Methanospirillum</taxon>
    </lineage>
</organism>
<dbReference type="CDD" id="cd00075">
    <property type="entry name" value="HATPase"/>
    <property type="match status" value="1"/>
</dbReference>
<dbReference type="GO" id="GO:0004673">
    <property type="term" value="F:protein histidine kinase activity"/>
    <property type="evidence" value="ECO:0007669"/>
    <property type="project" value="UniProtKB-EC"/>
</dbReference>
<dbReference type="Gene3D" id="3.30.450.20">
    <property type="entry name" value="PAS domain"/>
    <property type="match status" value="7"/>
</dbReference>
<dbReference type="InterPro" id="IPR005467">
    <property type="entry name" value="His_kinase_dom"/>
</dbReference>
<dbReference type="CDD" id="cd00130">
    <property type="entry name" value="PAS"/>
    <property type="match status" value="6"/>
</dbReference>
<dbReference type="PROSITE" id="PS50112">
    <property type="entry name" value="PAS"/>
    <property type="match status" value="4"/>
</dbReference>
<dbReference type="Pfam" id="PF02518">
    <property type="entry name" value="HATPase_c"/>
    <property type="match status" value="1"/>
</dbReference>
<dbReference type="InterPro" id="IPR000014">
    <property type="entry name" value="PAS"/>
</dbReference>
<dbReference type="CDD" id="cd00156">
    <property type="entry name" value="REC"/>
    <property type="match status" value="1"/>
</dbReference>
<evidence type="ECO:0000259" key="10">
    <source>
        <dbReference type="PROSITE" id="PS50112"/>
    </source>
</evidence>
<dbReference type="InterPro" id="IPR003594">
    <property type="entry name" value="HATPase_dom"/>
</dbReference>
<dbReference type="InterPro" id="IPR013655">
    <property type="entry name" value="PAS_fold_3"/>
</dbReference>
<evidence type="ECO:0000313" key="12">
    <source>
        <dbReference type="EMBL" id="QVV87444.1"/>
    </source>
</evidence>
<feature type="domain" description="PAC" evidence="11">
    <location>
        <begin position="1022"/>
        <end position="1073"/>
    </location>
</feature>
<dbReference type="PANTHER" id="PTHR43304">
    <property type="entry name" value="PHYTOCHROME-LIKE PROTEIN CPH1"/>
    <property type="match status" value="1"/>
</dbReference>
<feature type="domain" description="PAC" evidence="11">
    <location>
        <begin position="771"/>
        <end position="822"/>
    </location>
</feature>
<evidence type="ECO:0000256" key="6">
    <source>
        <dbReference type="PROSITE-ProRule" id="PRU00169"/>
    </source>
</evidence>
<dbReference type="SMART" id="SM00448">
    <property type="entry name" value="REC"/>
    <property type="match status" value="1"/>
</dbReference>
<dbReference type="RefSeq" id="WP_214418265.1">
    <property type="nucleotide sequence ID" value="NZ_CP075546.1"/>
</dbReference>
<dbReference type="InterPro" id="IPR052162">
    <property type="entry name" value="Sensor_kinase/Photoreceptor"/>
</dbReference>
<feature type="domain" description="Response regulatory" evidence="9">
    <location>
        <begin position="6"/>
        <end position="121"/>
    </location>
</feature>
<dbReference type="InterPro" id="IPR013656">
    <property type="entry name" value="PAS_4"/>
</dbReference>
<dbReference type="InterPro" id="IPR000700">
    <property type="entry name" value="PAS-assoc_C"/>
</dbReference>
<keyword evidence="4" id="KW-0808">Transferase</keyword>
<feature type="domain" description="PAC" evidence="11">
    <location>
        <begin position="224"/>
        <end position="277"/>
    </location>
</feature>
<dbReference type="SUPFAM" id="SSF55785">
    <property type="entry name" value="PYP-like sensor domain (PAS domain)"/>
    <property type="match status" value="7"/>
</dbReference>
<dbReference type="EC" id="2.7.13.3" evidence="2"/>
<dbReference type="EMBL" id="CP075546">
    <property type="protein sequence ID" value="QVV87444.1"/>
    <property type="molecule type" value="Genomic_DNA"/>
</dbReference>
<dbReference type="SMART" id="SM00091">
    <property type="entry name" value="PAS"/>
    <property type="match status" value="6"/>
</dbReference>
<dbReference type="SMART" id="SM00086">
    <property type="entry name" value="PAC"/>
    <property type="match status" value="5"/>
</dbReference>
<accession>A0A8E7AYB2</accession>
<dbReference type="SUPFAM" id="SSF52172">
    <property type="entry name" value="CheY-like"/>
    <property type="match status" value="1"/>
</dbReference>
<evidence type="ECO:0000259" key="8">
    <source>
        <dbReference type="PROSITE" id="PS50109"/>
    </source>
</evidence>
<keyword evidence="5" id="KW-0418">Kinase</keyword>
<dbReference type="InterPro" id="IPR001789">
    <property type="entry name" value="Sig_transdc_resp-reg_receiver"/>
</dbReference>
<dbReference type="InterPro" id="IPR036890">
    <property type="entry name" value="HATPase_C_sf"/>
</dbReference>
<sequence>MKKEIHVLYVDDEPALLDIVQTFLQITGEFVVTTLDTADSALLLIKEQAFDALVSDYQMPDMDGIEFLKKVRGSGNSIPFIIFTGKGREEVVIQALNEGADFYLQKGGDPKSQFTELAHKIRLAVRQRGLESSVRDYERREADILNFLPDATFAINTEGIVIAWNQAMEEMTGVSASKILGKGDFEYSIPFYQERRPMLINLVLKDDPVIYRTYSSINRNRDLISSEITIPSFHEGTGASFWFTASPLYDNEGRIAGAIESIREITDIKSSEQNLIRKHEELQAAYEQISATEEELRANYQEIIQKGEELEKKEQHLRAITNNIPGVVYRCHVRSDNKLRIDFISTKSLEILGLESNPVIFYDVFVQGIDDYDRPRFINMVNQAILLKIPFDFEGKYVKPSGERIWIKFVSSLDINQESLLYNGIIFDNTALKEQDETRQFLAHVLDNSPASITVHDFDGNMLYANEKTFELHGYTHEEFLAKNLHDIDAPDSELLIHNRLDEVFKNNSLEFDVHHIRKDGSLIPLHVNLKKIVWRGKNVLLSIATDITVQKRVEEELKKKAEELNLRTRLLTVLLETVPIGVFMVEAPSGRALISNQAATRLLGRGVLPDTSEKNLSEKYEAYRIGTSQKYPASEMPIIQGMYGKSSHIDDMVVVRPDGTQVLLEVFGNPVTDNHGHIIASLVSFIDITERKRIENLLKESEENARALINAQKESIFMMKPDGTILYANDTMAYRFGYFAQDLIGKCVYDLAPAEVSERRREYVDRMMQTRDTVHFIDQRFGRIMENYLYPILGNDGEVSRIAVYGRDITEKQEAEQQITESEEKYRSVVEQAHDGIVIVQNNLLVFVNEAFAYMSGYDQNELMGMSYLEFIQEKNIYEVKNYVDETLLCMEKPTSREIDLIRKDKTTFTVEVNAAGISYNGTPGCLFLIRDISDRKHAEELQKKTMNLLNEVQRISKVGGWEIDVPFGRISWTEEVYHIHGVGHEYDPNDLQKNISFYAPDDARIIETAFHRAVNEGIPYDLELNFIQNDGKQIWVRTMGNPVFEGNKVIKVTGNIMDITERKHLELSLREALLKLKVLTGITRHDVVNDLSVIYLSLDMMRESDDEAIKHEYLLKAVDAVDILKKTIEFTREYENFGSVSSKWENLLEIVTGAQLDVALTNIKTDISLPSNLQLYSDPIIRKVFTTLFENSSRHGGKNLSKIRIFLQDVGMDTLIVYEDDGIGIPEQEKALIFNHGYGRHTGIGLFLVHEILSILGLSIRECGIEGNGVRFEIFVPSGSYRYQNSI</sequence>
<dbReference type="InterPro" id="IPR001610">
    <property type="entry name" value="PAC"/>
</dbReference>
<evidence type="ECO:0000256" key="4">
    <source>
        <dbReference type="ARBA" id="ARBA00022679"/>
    </source>
</evidence>
<evidence type="ECO:0000256" key="5">
    <source>
        <dbReference type="ARBA" id="ARBA00022777"/>
    </source>
</evidence>
<dbReference type="InterPro" id="IPR035965">
    <property type="entry name" value="PAS-like_dom_sf"/>
</dbReference>
<dbReference type="GeneID" id="65097242"/>
<gene>
    <name evidence="12" type="ORF">KHC33_08620</name>
</gene>
<dbReference type="InterPro" id="IPR013767">
    <property type="entry name" value="PAS_fold"/>
</dbReference>
<keyword evidence="13" id="KW-1185">Reference proteome</keyword>
<dbReference type="SMART" id="SM00387">
    <property type="entry name" value="HATPase_c"/>
    <property type="match status" value="1"/>
</dbReference>
<dbReference type="GO" id="GO:0006355">
    <property type="term" value="P:regulation of DNA-templated transcription"/>
    <property type="evidence" value="ECO:0007669"/>
    <property type="project" value="InterPro"/>
</dbReference>
<dbReference type="SUPFAM" id="SSF55874">
    <property type="entry name" value="ATPase domain of HSP90 chaperone/DNA topoisomerase II/histidine kinase"/>
    <property type="match status" value="1"/>
</dbReference>
<feature type="domain" description="PAC" evidence="11">
    <location>
        <begin position="649"/>
        <end position="701"/>
    </location>
</feature>
<dbReference type="InterPro" id="IPR011006">
    <property type="entry name" value="CheY-like_superfamily"/>
</dbReference>
<proteinExistence type="predicted"/>
<dbReference type="Pfam" id="PF13426">
    <property type="entry name" value="PAS_9"/>
    <property type="match status" value="2"/>
</dbReference>
<evidence type="ECO:0000256" key="7">
    <source>
        <dbReference type="SAM" id="Coils"/>
    </source>
</evidence>
<evidence type="ECO:0000259" key="11">
    <source>
        <dbReference type="PROSITE" id="PS50113"/>
    </source>
</evidence>
<dbReference type="GO" id="GO:0000160">
    <property type="term" value="P:phosphorelay signal transduction system"/>
    <property type="evidence" value="ECO:0007669"/>
    <property type="project" value="InterPro"/>
</dbReference>
<dbReference type="NCBIfam" id="TIGR00229">
    <property type="entry name" value="sensory_box"/>
    <property type="match status" value="5"/>
</dbReference>
<evidence type="ECO:0000256" key="2">
    <source>
        <dbReference type="ARBA" id="ARBA00012438"/>
    </source>
</evidence>
<feature type="domain" description="Histidine kinase" evidence="8">
    <location>
        <begin position="1084"/>
        <end position="1282"/>
    </location>
</feature>
<dbReference type="Pfam" id="PF00072">
    <property type="entry name" value="Response_reg"/>
    <property type="match status" value="1"/>
</dbReference>